<dbReference type="RefSeq" id="WP_311704718.1">
    <property type="nucleotide sequence ID" value="NZ_JAVREL010000006.1"/>
</dbReference>
<protein>
    <submittedName>
        <fullName evidence="1">Uncharacterized protein</fullName>
    </submittedName>
</protein>
<reference evidence="2" key="1">
    <citation type="submission" date="2023-07" db="EMBL/GenBank/DDBJ databases">
        <title>30 novel species of actinomycetes from the DSMZ collection.</title>
        <authorList>
            <person name="Nouioui I."/>
        </authorList>
    </citation>
    <scope>NUCLEOTIDE SEQUENCE [LARGE SCALE GENOMIC DNA]</scope>
    <source>
        <strain evidence="2">DSM 44938</strain>
    </source>
</reference>
<evidence type="ECO:0000313" key="1">
    <source>
        <dbReference type="EMBL" id="MDT0343582.1"/>
    </source>
</evidence>
<keyword evidence="2" id="KW-1185">Reference proteome</keyword>
<accession>A0ABU2MPN1</accession>
<name>A0ABU2MPN1_9ACTN</name>
<dbReference type="EMBL" id="JAVREL010000006">
    <property type="protein sequence ID" value="MDT0343582.1"/>
    <property type="molecule type" value="Genomic_DNA"/>
</dbReference>
<comment type="caution">
    <text evidence="1">The sequence shown here is derived from an EMBL/GenBank/DDBJ whole genome shotgun (WGS) entry which is preliminary data.</text>
</comment>
<organism evidence="1 2">
    <name type="scientific">Streptomyces litchfieldiae</name>
    <dbReference type="NCBI Taxonomy" id="3075543"/>
    <lineage>
        <taxon>Bacteria</taxon>
        <taxon>Bacillati</taxon>
        <taxon>Actinomycetota</taxon>
        <taxon>Actinomycetes</taxon>
        <taxon>Kitasatosporales</taxon>
        <taxon>Streptomycetaceae</taxon>
        <taxon>Streptomyces</taxon>
    </lineage>
</organism>
<dbReference type="Proteomes" id="UP001183246">
    <property type="component" value="Unassembled WGS sequence"/>
</dbReference>
<sequence length="76" mass="8534">MAMDLLAHFLRQLSPDNRQWLESQPPDKQQAIAEQWRATEGKAASLLSSVDLVPDLVDEGASANAFIRNVRDAENW</sequence>
<gene>
    <name evidence="1" type="ORF">RM590_13310</name>
</gene>
<evidence type="ECO:0000313" key="2">
    <source>
        <dbReference type="Proteomes" id="UP001183246"/>
    </source>
</evidence>
<proteinExistence type="predicted"/>